<reference evidence="12 13" key="1">
    <citation type="journal article" date="2011" name="Front. Microbiol.">
        <title>Genomic signatures of strain selection and enhancement in Bacillus atrophaeus var. globigii, a historical biowarfare simulant.</title>
        <authorList>
            <person name="Gibbons H.S."/>
            <person name="Broomall S.M."/>
            <person name="McNew L.A."/>
            <person name="Daligault H."/>
            <person name="Chapman C."/>
            <person name="Bruce D."/>
            <person name="Karavis M."/>
            <person name="Krepps M."/>
            <person name="McGregor P.A."/>
            <person name="Hong C."/>
            <person name="Park K.H."/>
            <person name="Akmal A."/>
            <person name="Feldman A."/>
            <person name="Lin J.S."/>
            <person name="Chang W.E."/>
            <person name="Higgs B.W."/>
            <person name="Demirev P."/>
            <person name="Lindquist J."/>
            <person name="Liem A."/>
            <person name="Fochler E."/>
            <person name="Read T.D."/>
            <person name="Tapia R."/>
            <person name="Johnson S."/>
            <person name="Bishop-Lilly K.A."/>
            <person name="Detter C."/>
            <person name="Han C."/>
            <person name="Sozhamannan S."/>
            <person name="Rosenzweig C.N."/>
            <person name="Skowronski E.W."/>
        </authorList>
    </citation>
    <scope>NUCLEOTIDE SEQUENCE [LARGE SCALE GENOMIC DNA]</scope>
    <source>
        <strain evidence="12 13">CC-PW-9</strain>
    </source>
</reference>
<dbReference type="NCBIfam" id="TIGR00516">
    <property type="entry name" value="acpS"/>
    <property type="match status" value="1"/>
</dbReference>
<comment type="similarity">
    <text evidence="10">Belongs to the P-Pant transferase superfamily. AcpS family.</text>
</comment>
<keyword evidence="2 10" id="KW-0808">Transferase</keyword>
<protein>
    <recommendedName>
        <fullName evidence="10">Holo-[acyl-carrier-protein] synthase</fullName>
        <shortName evidence="10">Holo-ACP synthase</shortName>
        <ecNumber evidence="10">2.7.8.7</ecNumber>
    </recommendedName>
    <alternativeName>
        <fullName evidence="10">4'-phosphopantetheinyl transferase AcpS</fullName>
    </alternativeName>
</protein>
<evidence type="ECO:0000313" key="12">
    <source>
        <dbReference type="EMBL" id="RUO80599.1"/>
    </source>
</evidence>
<evidence type="ECO:0000256" key="3">
    <source>
        <dbReference type="ARBA" id="ARBA00022723"/>
    </source>
</evidence>
<keyword evidence="5 10" id="KW-0460">Magnesium</keyword>
<dbReference type="Pfam" id="PF01648">
    <property type="entry name" value="ACPS"/>
    <property type="match status" value="1"/>
</dbReference>
<keyword evidence="7 10" id="KW-0275">Fatty acid biosynthesis</keyword>
<dbReference type="RefSeq" id="WP_126841659.1">
    <property type="nucleotide sequence ID" value="NZ_PIQH01000004.1"/>
</dbReference>
<dbReference type="EC" id="2.7.8.7" evidence="10"/>
<keyword evidence="13" id="KW-1185">Reference proteome</keyword>
<keyword evidence="6 10" id="KW-0443">Lipid metabolism</keyword>
<dbReference type="GO" id="GO:0008897">
    <property type="term" value="F:holo-[acyl-carrier-protein] synthase activity"/>
    <property type="evidence" value="ECO:0007669"/>
    <property type="project" value="UniProtKB-UniRule"/>
</dbReference>
<sequence>MAIFGIGTDLVQIARIAKVLERGDQLARRVLTEHEWQQWQTTRDVHFLAKRWAAKEACAKAFGTGIGQGLSFQHMQVEHDDLGRPHWQFSGVAQQWCEQHSIVASHLSISDEQDYALAYVILETAVG</sequence>
<dbReference type="GO" id="GO:0000287">
    <property type="term" value="F:magnesium ion binding"/>
    <property type="evidence" value="ECO:0007669"/>
    <property type="project" value="UniProtKB-UniRule"/>
</dbReference>
<dbReference type="InterPro" id="IPR002582">
    <property type="entry name" value="ACPS"/>
</dbReference>
<accession>A0A432ZRT1</accession>
<feature type="binding site" evidence="10">
    <location>
        <position position="56"/>
    </location>
    <ligand>
        <name>Mg(2+)</name>
        <dbReference type="ChEBI" id="CHEBI:18420"/>
    </ligand>
</feature>
<evidence type="ECO:0000256" key="9">
    <source>
        <dbReference type="ARBA" id="ARBA00054726"/>
    </source>
</evidence>
<evidence type="ECO:0000256" key="4">
    <source>
        <dbReference type="ARBA" id="ARBA00022832"/>
    </source>
</evidence>
<keyword evidence="10" id="KW-0963">Cytoplasm</keyword>
<dbReference type="EMBL" id="PIQH01000004">
    <property type="protein sequence ID" value="RUO80599.1"/>
    <property type="molecule type" value="Genomic_DNA"/>
</dbReference>
<dbReference type="InterPro" id="IPR004568">
    <property type="entry name" value="Ppantetheine-prot_Trfase_dom"/>
</dbReference>
<dbReference type="Proteomes" id="UP000287996">
    <property type="component" value="Unassembled WGS sequence"/>
</dbReference>
<dbReference type="Gene3D" id="3.90.470.20">
    <property type="entry name" value="4'-phosphopantetheinyl transferase domain"/>
    <property type="match status" value="1"/>
</dbReference>
<dbReference type="InterPro" id="IPR008278">
    <property type="entry name" value="4-PPantetheinyl_Trfase_dom"/>
</dbReference>
<comment type="catalytic activity">
    <reaction evidence="8 10">
        <text>apo-[ACP] + CoA = holo-[ACP] + adenosine 3',5'-bisphosphate + H(+)</text>
        <dbReference type="Rhea" id="RHEA:12068"/>
        <dbReference type="Rhea" id="RHEA-COMP:9685"/>
        <dbReference type="Rhea" id="RHEA-COMP:9690"/>
        <dbReference type="ChEBI" id="CHEBI:15378"/>
        <dbReference type="ChEBI" id="CHEBI:29999"/>
        <dbReference type="ChEBI" id="CHEBI:57287"/>
        <dbReference type="ChEBI" id="CHEBI:58343"/>
        <dbReference type="ChEBI" id="CHEBI:64479"/>
        <dbReference type="EC" id="2.7.8.7"/>
    </reaction>
</comment>
<dbReference type="HAMAP" id="MF_00101">
    <property type="entry name" value="AcpS"/>
    <property type="match status" value="1"/>
</dbReference>
<dbReference type="GO" id="GO:0005737">
    <property type="term" value="C:cytoplasm"/>
    <property type="evidence" value="ECO:0007669"/>
    <property type="project" value="UniProtKB-SubCell"/>
</dbReference>
<evidence type="ECO:0000256" key="1">
    <source>
        <dbReference type="ARBA" id="ARBA00022516"/>
    </source>
</evidence>
<dbReference type="OrthoDB" id="517356at2"/>
<comment type="caution">
    <text evidence="12">The sequence shown here is derived from an EMBL/GenBank/DDBJ whole genome shotgun (WGS) entry which is preliminary data.</text>
</comment>
<dbReference type="FunFam" id="3.90.470.20:FF:000001">
    <property type="entry name" value="Holo-[acyl-carrier-protein] synthase"/>
    <property type="match status" value="1"/>
</dbReference>
<name>A0A432ZRT1_9GAMM</name>
<evidence type="ECO:0000256" key="10">
    <source>
        <dbReference type="HAMAP-Rule" id="MF_00101"/>
    </source>
</evidence>
<dbReference type="NCBIfam" id="TIGR00556">
    <property type="entry name" value="pantethn_trn"/>
    <property type="match status" value="1"/>
</dbReference>
<dbReference type="SUPFAM" id="SSF56214">
    <property type="entry name" value="4'-phosphopantetheinyl transferase"/>
    <property type="match status" value="1"/>
</dbReference>
<keyword evidence="1 10" id="KW-0444">Lipid biosynthesis</keyword>
<feature type="domain" description="4'-phosphopantetheinyl transferase" evidence="11">
    <location>
        <begin position="5"/>
        <end position="120"/>
    </location>
</feature>
<dbReference type="InterPro" id="IPR037143">
    <property type="entry name" value="4-PPantetheinyl_Trfase_dom_sf"/>
</dbReference>
<evidence type="ECO:0000256" key="2">
    <source>
        <dbReference type="ARBA" id="ARBA00022679"/>
    </source>
</evidence>
<comment type="function">
    <text evidence="9">Transfers the 4'-phosphopantetheine moiety from coenzyme A to the 'Ser-36' of acyl-carrier-protein.</text>
</comment>
<dbReference type="AlphaFoldDB" id="A0A432ZRT1"/>
<comment type="cofactor">
    <cofactor evidence="10">
        <name>Mg(2+)</name>
        <dbReference type="ChEBI" id="CHEBI:18420"/>
    </cofactor>
</comment>
<evidence type="ECO:0000259" key="11">
    <source>
        <dbReference type="Pfam" id="PF01648"/>
    </source>
</evidence>
<gene>
    <name evidence="10" type="primary">acpS</name>
    <name evidence="12" type="ORF">CWI84_05945</name>
</gene>
<evidence type="ECO:0000256" key="8">
    <source>
        <dbReference type="ARBA" id="ARBA00050875"/>
    </source>
</evidence>
<evidence type="ECO:0000256" key="5">
    <source>
        <dbReference type="ARBA" id="ARBA00022842"/>
    </source>
</evidence>
<feature type="binding site" evidence="10">
    <location>
        <position position="9"/>
    </location>
    <ligand>
        <name>Mg(2+)</name>
        <dbReference type="ChEBI" id="CHEBI:18420"/>
    </ligand>
</feature>
<proteinExistence type="inferred from homology"/>
<keyword evidence="3 10" id="KW-0479">Metal-binding</keyword>
<dbReference type="GO" id="GO:0006633">
    <property type="term" value="P:fatty acid biosynthetic process"/>
    <property type="evidence" value="ECO:0007669"/>
    <property type="project" value="UniProtKB-UniRule"/>
</dbReference>
<comment type="function">
    <text evidence="10">Transfers the 4'-phosphopantetheine moiety from coenzyme A to a Ser of acyl-carrier-protein.</text>
</comment>
<organism evidence="12 13">
    <name type="scientific">Idiomarina tyrosinivorans</name>
    <dbReference type="NCBI Taxonomy" id="1445662"/>
    <lineage>
        <taxon>Bacteria</taxon>
        <taxon>Pseudomonadati</taxon>
        <taxon>Pseudomonadota</taxon>
        <taxon>Gammaproteobacteria</taxon>
        <taxon>Alteromonadales</taxon>
        <taxon>Idiomarinaceae</taxon>
        <taxon>Idiomarina</taxon>
    </lineage>
</organism>
<evidence type="ECO:0000256" key="7">
    <source>
        <dbReference type="ARBA" id="ARBA00023160"/>
    </source>
</evidence>
<evidence type="ECO:0000313" key="13">
    <source>
        <dbReference type="Proteomes" id="UP000287996"/>
    </source>
</evidence>
<evidence type="ECO:0000256" key="6">
    <source>
        <dbReference type="ARBA" id="ARBA00023098"/>
    </source>
</evidence>
<comment type="subcellular location">
    <subcellularLocation>
        <location evidence="10">Cytoplasm</location>
    </subcellularLocation>
</comment>
<keyword evidence="4 10" id="KW-0276">Fatty acid metabolism</keyword>